<sequence>MTTPPPAPPSRGRVRRDDQPAPAPSAEPEAPRRGLTVGLLPFVLGVLGLVLVSLVVLLVYLSGRDEPEPAATYTSAATDVDAITGAPTVTLTPASSGHVMTVEIAYDGAAEDDRYRVVVMSGAPQGDPDATEFDLSRGVTLAPGVSQYRVSIASGVRLCAQARVVRGAAESAWSSTKCEVQR</sequence>
<evidence type="ECO:0000313" key="3">
    <source>
        <dbReference type="EMBL" id="QFQ31380.1"/>
    </source>
</evidence>
<gene>
    <name evidence="3" type="ORF">EEW87_015165</name>
</gene>
<reference evidence="3 4" key="1">
    <citation type="submission" date="2019-09" db="EMBL/GenBank/DDBJ databases">
        <title>Complete Genome Sequence of Janibacter melonis M714 with both human health impact and industrial applications.</title>
        <authorList>
            <person name="Jin M."/>
            <person name="Zhao Q.R."/>
        </authorList>
    </citation>
    <scope>NUCLEOTIDE SEQUENCE [LARGE SCALE GENOMIC DNA]</scope>
    <source>
        <strain evidence="3 4">M714</strain>
    </source>
</reference>
<dbReference type="RefSeq" id="WP_123093604.1">
    <property type="nucleotide sequence ID" value="NZ_BAAAKD010000014.1"/>
</dbReference>
<dbReference type="GeneID" id="59162530"/>
<proteinExistence type="predicted"/>
<feature type="transmembrane region" description="Helical" evidence="2">
    <location>
        <begin position="39"/>
        <end position="61"/>
    </location>
</feature>
<organism evidence="3 4">
    <name type="scientific">Janibacter melonis</name>
    <dbReference type="NCBI Taxonomy" id="262209"/>
    <lineage>
        <taxon>Bacteria</taxon>
        <taxon>Bacillati</taxon>
        <taxon>Actinomycetota</taxon>
        <taxon>Actinomycetes</taxon>
        <taxon>Micrococcales</taxon>
        <taxon>Intrasporangiaceae</taxon>
        <taxon>Janibacter</taxon>
    </lineage>
</organism>
<name>A0A5P8FQN3_9MICO</name>
<protein>
    <submittedName>
        <fullName evidence="3">Uncharacterized protein</fullName>
    </submittedName>
</protein>
<evidence type="ECO:0000313" key="4">
    <source>
        <dbReference type="Proteomes" id="UP000271708"/>
    </source>
</evidence>
<dbReference type="EMBL" id="CP044548">
    <property type="protein sequence ID" value="QFQ31380.1"/>
    <property type="molecule type" value="Genomic_DNA"/>
</dbReference>
<keyword evidence="2" id="KW-0812">Transmembrane</keyword>
<keyword evidence="2" id="KW-0472">Membrane</keyword>
<accession>A0A5P8FQN3</accession>
<dbReference type="Proteomes" id="UP000271708">
    <property type="component" value="Chromosome"/>
</dbReference>
<dbReference type="AlphaFoldDB" id="A0A5P8FQN3"/>
<dbReference type="KEGG" id="jme:EEW87_015165"/>
<evidence type="ECO:0000256" key="1">
    <source>
        <dbReference type="SAM" id="MobiDB-lite"/>
    </source>
</evidence>
<evidence type="ECO:0000256" key="2">
    <source>
        <dbReference type="SAM" id="Phobius"/>
    </source>
</evidence>
<keyword evidence="2" id="KW-1133">Transmembrane helix</keyword>
<feature type="region of interest" description="Disordered" evidence="1">
    <location>
        <begin position="1"/>
        <end position="32"/>
    </location>
</feature>